<proteinExistence type="predicted"/>
<dbReference type="InterPro" id="IPR003615">
    <property type="entry name" value="HNH_nuc"/>
</dbReference>
<keyword evidence="2" id="KW-0540">Nuclease</keyword>
<dbReference type="OrthoDB" id="9811869at2"/>
<feature type="domain" description="HNH nuclease" evidence="1">
    <location>
        <begin position="153"/>
        <end position="206"/>
    </location>
</feature>
<gene>
    <name evidence="2" type="ORF">EV662_11345</name>
</gene>
<dbReference type="Pfam" id="PF13391">
    <property type="entry name" value="HNH_2"/>
    <property type="match status" value="1"/>
</dbReference>
<evidence type="ECO:0000313" key="2">
    <source>
        <dbReference type="EMBL" id="TCP39268.1"/>
    </source>
</evidence>
<dbReference type="Proteomes" id="UP000294835">
    <property type="component" value="Unassembled WGS sequence"/>
</dbReference>
<name>A0A4R2PVW8_9RHOB</name>
<comment type="caution">
    <text evidence="2">The sequence shown here is derived from an EMBL/GenBank/DDBJ whole genome shotgun (WGS) entry which is preliminary data.</text>
</comment>
<organism evidence="2 3">
    <name type="scientific">Rhodovulum marinum</name>
    <dbReference type="NCBI Taxonomy" id="320662"/>
    <lineage>
        <taxon>Bacteria</taxon>
        <taxon>Pseudomonadati</taxon>
        <taxon>Pseudomonadota</taxon>
        <taxon>Alphaproteobacteria</taxon>
        <taxon>Rhodobacterales</taxon>
        <taxon>Paracoccaceae</taxon>
        <taxon>Rhodovulum</taxon>
    </lineage>
</organism>
<keyword evidence="2" id="KW-0255">Endonuclease</keyword>
<reference evidence="2 3" key="1">
    <citation type="submission" date="2019-03" db="EMBL/GenBank/DDBJ databases">
        <title>Genomic Encyclopedia of Type Strains, Phase IV (KMG-IV): sequencing the most valuable type-strain genomes for metagenomic binning, comparative biology and taxonomic classification.</title>
        <authorList>
            <person name="Goeker M."/>
        </authorList>
    </citation>
    <scope>NUCLEOTIDE SEQUENCE [LARGE SCALE GENOMIC DNA]</scope>
    <source>
        <strain evidence="2 3">DSM 18063</strain>
    </source>
</reference>
<dbReference type="GO" id="GO:0004519">
    <property type="term" value="F:endonuclease activity"/>
    <property type="evidence" value="ECO:0007669"/>
    <property type="project" value="UniProtKB-KW"/>
</dbReference>
<keyword evidence="3" id="KW-1185">Reference proteome</keyword>
<evidence type="ECO:0000313" key="3">
    <source>
        <dbReference type="Proteomes" id="UP000294835"/>
    </source>
</evidence>
<dbReference type="RefSeq" id="WP_132464776.1">
    <property type="nucleotide sequence ID" value="NZ_SLXP01000013.1"/>
</dbReference>
<evidence type="ECO:0000259" key="1">
    <source>
        <dbReference type="Pfam" id="PF13391"/>
    </source>
</evidence>
<protein>
    <submittedName>
        <fullName evidence="2">HNH endonuclease</fullName>
    </submittedName>
</protein>
<dbReference type="EMBL" id="SLXP01000013">
    <property type="protein sequence ID" value="TCP39268.1"/>
    <property type="molecule type" value="Genomic_DNA"/>
</dbReference>
<keyword evidence="2" id="KW-0378">Hydrolase</keyword>
<sequence>MPVIESPQSFVTRQECDKVAFQNGFRRTHGETDGWRRYSSTTAQGSLWLARDAADGWLLAIDHGGVIEELEIAVTFVEGPGLARYAFATLGDLYTLMPRFYQLAASLPDAPLAQFHAKVKDLPTSTEAERLVVQRIGQDVFRSGLLEYWQGRCPLTGISDEPLLRASHIIPWKDCTSDAERLDVHNGLLLSALWDAAFDRGLVSFDDDGQPLLSPILGEQARSELRWQQPIALTDKHRGRLAWHRAQRFEQNQ</sequence>
<accession>A0A4R2PVW8</accession>
<dbReference type="AlphaFoldDB" id="A0A4R2PVW8"/>